<feature type="region of interest" description="Disordered" evidence="1">
    <location>
        <begin position="49"/>
        <end position="85"/>
    </location>
</feature>
<gene>
    <name evidence="2" type="ORF">F511_12620</name>
</gene>
<dbReference type="AlphaFoldDB" id="A0A2Z7BKC0"/>
<evidence type="ECO:0000313" key="3">
    <source>
        <dbReference type="Proteomes" id="UP000250235"/>
    </source>
</evidence>
<protein>
    <submittedName>
        <fullName evidence="2">Putative disease resistance protein</fullName>
    </submittedName>
</protein>
<evidence type="ECO:0000313" key="2">
    <source>
        <dbReference type="EMBL" id="KZV34555.1"/>
    </source>
</evidence>
<accession>A0A2Z7BKC0</accession>
<sequence length="85" mass="8495">MVRGEERGGSTAWSSQGPGMVAAIKDVHDCAFACVVWIMQPTVLAVARSRGTAGPGGGPAGGVPAKGCRNRSDERLVVESVGGGG</sequence>
<reference evidence="2 3" key="1">
    <citation type="journal article" date="2015" name="Proc. Natl. Acad. Sci. U.S.A.">
        <title>The resurrection genome of Boea hygrometrica: A blueprint for survival of dehydration.</title>
        <authorList>
            <person name="Xiao L."/>
            <person name="Yang G."/>
            <person name="Zhang L."/>
            <person name="Yang X."/>
            <person name="Zhao S."/>
            <person name="Ji Z."/>
            <person name="Zhou Q."/>
            <person name="Hu M."/>
            <person name="Wang Y."/>
            <person name="Chen M."/>
            <person name="Xu Y."/>
            <person name="Jin H."/>
            <person name="Xiao X."/>
            <person name="Hu G."/>
            <person name="Bao F."/>
            <person name="Hu Y."/>
            <person name="Wan P."/>
            <person name="Li L."/>
            <person name="Deng X."/>
            <person name="Kuang T."/>
            <person name="Xiang C."/>
            <person name="Zhu J.K."/>
            <person name="Oliver M.J."/>
            <person name="He Y."/>
        </authorList>
    </citation>
    <scope>NUCLEOTIDE SEQUENCE [LARGE SCALE GENOMIC DNA]</scope>
    <source>
        <strain evidence="3">cv. XS01</strain>
    </source>
</reference>
<dbReference type="Proteomes" id="UP000250235">
    <property type="component" value="Unassembled WGS sequence"/>
</dbReference>
<dbReference type="EMBL" id="KV005038">
    <property type="protein sequence ID" value="KZV34555.1"/>
    <property type="molecule type" value="Genomic_DNA"/>
</dbReference>
<organism evidence="2 3">
    <name type="scientific">Dorcoceras hygrometricum</name>
    <dbReference type="NCBI Taxonomy" id="472368"/>
    <lineage>
        <taxon>Eukaryota</taxon>
        <taxon>Viridiplantae</taxon>
        <taxon>Streptophyta</taxon>
        <taxon>Embryophyta</taxon>
        <taxon>Tracheophyta</taxon>
        <taxon>Spermatophyta</taxon>
        <taxon>Magnoliopsida</taxon>
        <taxon>eudicotyledons</taxon>
        <taxon>Gunneridae</taxon>
        <taxon>Pentapetalae</taxon>
        <taxon>asterids</taxon>
        <taxon>lamiids</taxon>
        <taxon>Lamiales</taxon>
        <taxon>Gesneriaceae</taxon>
        <taxon>Didymocarpoideae</taxon>
        <taxon>Trichosporeae</taxon>
        <taxon>Loxocarpinae</taxon>
        <taxon>Dorcoceras</taxon>
    </lineage>
</organism>
<proteinExistence type="predicted"/>
<evidence type="ECO:0000256" key="1">
    <source>
        <dbReference type="SAM" id="MobiDB-lite"/>
    </source>
</evidence>
<name>A0A2Z7BKC0_9LAMI</name>
<keyword evidence="3" id="KW-1185">Reference proteome</keyword>